<protein>
    <recommendedName>
        <fullName evidence="3">Enhancer of mRNA-decapping protein 3</fullName>
    </recommendedName>
</protein>
<evidence type="ECO:0000256" key="2">
    <source>
        <dbReference type="ARBA" id="ARBA00006610"/>
    </source>
</evidence>
<dbReference type="CDD" id="cd22576">
    <property type="entry name" value="Edc3_Lsm"/>
    <property type="match status" value="1"/>
</dbReference>
<feature type="domain" description="YjeF N-terminal" evidence="6">
    <location>
        <begin position="213"/>
        <end position="456"/>
    </location>
</feature>
<evidence type="ECO:0000256" key="5">
    <source>
        <dbReference type="SAM" id="MobiDB-lite"/>
    </source>
</evidence>
<dbReference type="GO" id="GO:0003729">
    <property type="term" value="F:mRNA binding"/>
    <property type="evidence" value="ECO:0007669"/>
    <property type="project" value="TreeGrafter"/>
</dbReference>
<gene>
    <name evidence="8" type="ORF">KLDO_g340</name>
</gene>
<evidence type="ECO:0000259" key="7">
    <source>
        <dbReference type="PROSITE" id="PS51512"/>
    </source>
</evidence>
<dbReference type="Proteomes" id="UP000031516">
    <property type="component" value="Unassembled WGS sequence"/>
</dbReference>
<dbReference type="AlphaFoldDB" id="A0A0A8L175"/>
<dbReference type="PANTHER" id="PTHR13612:SF0">
    <property type="entry name" value="ENHANCER OF MRNA-DECAPPING PROTEIN 3"/>
    <property type="match status" value="1"/>
</dbReference>
<dbReference type="InterPro" id="IPR019050">
    <property type="entry name" value="FDF_dom"/>
</dbReference>
<dbReference type="GO" id="GO:0031087">
    <property type="term" value="P:deadenylation-independent decapping of nuclear-transcribed mRNA"/>
    <property type="evidence" value="ECO:0007669"/>
    <property type="project" value="TreeGrafter"/>
</dbReference>
<dbReference type="Pfam" id="PF03853">
    <property type="entry name" value="YjeF_N"/>
    <property type="match status" value="1"/>
</dbReference>
<dbReference type="SUPFAM" id="SSF64153">
    <property type="entry name" value="YjeF N-terminal domain-like"/>
    <property type="match status" value="1"/>
</dbReference>
<feature type="region of interest" description="Disordered" evidence="5">
    <location>
        <begin position="71"/>
        <end position="98"/>
    </location>
</feature>
<name>A0A0A8L175_9SACH</name>
<dbReference type="PANTHER" id="PTHR13612">
    <property type="entry name" value="ENHANCER OF MRNA-DECAPPING PROTEIN 3"/>
    <property type="match status" value="1"/>
</dbReference>
<evidence type="ECO:0000256" key="1">
    <source>
        <dbReference type="ARBA" id="ARBA00004201"/>
    </source>
</evidence>
<proteinExistence type="inferred from homology"/>
<dbReference type="GO" id="GO:0000932">
    <property type="term" value="C:P-body"/>
    <property type="evidence" value="ECO:0007669"/>
    <property type="project" value="UniProtKB-SubCell"/>
</dbReference>
<dbReference type="OrthoDB" id="10030313at2759"/>
<organism evidence="8 9">
    <name type="scientific">Kluyveromyces dobzhanskii CBS 2104</name>
    <dbReference type="NCBI Taxonomy" id="1427455"/>
    <lineage>
        <taxon>Eukaryota</taxon>
        <taxon>Fungi</taxon>
        <taxon>Dikarya</taxon>
        <taxon>Ascomycota</taxon>
        <taxon>Saccharomycotina</taxon>
        <taxon>Saccharomycetes</taxon>
        <taxon>Saccharomycetales</taxon>
        <taxon>Saccharomycetaceae</taxon>
        <taxon>Kluyveromyces</taxon>
    </lineage>
</organism>
<dbReference type="InterPro" id="IPR025762">
    <property type="entry name" value="DFDF"/>
</dbReference>
<feature type="compositionally biased region" description="Basic and acidic residues" evidence="5">
    <location>
        <begin position="77"/>
        <end position="98"/>
    </location>
</feature>
<feature type="domain" description="DFDF" evidence="7">
    <location>
        <begin position="97"/>
        <end position="133"/>
    </location>
</feature>
<dbReference type="PROSITE" id="PS51385">
    <property type="entry name" value="YJEF_N"/>
    <property type="match status" value="1"/>
</dbReference>
<dbReference type="PROSITE" id="PS51512">
    <property type="entry name" value="DFDF"/>
    <property type="match status" value="1"/>
</dbReference>
<dbReference type="GO" id="GO:0033962">
    <property type="term" value="P:P-body assembly"/>
    <property type="evidence" value="ECO:0007669"/>
    <property type="project" value="TreeGrafter"/>
</dbReference>
<comment type="caution">
    <text evidence="8">The sequence shown here is derived from an EMBL/GenBank/DDBJ whole genome shotgun (WGS) entry which is preliminary data.</text>
</comment>
<keyword evidence="4" id="KW-0963">Cytoplasm</keyword>
<evidence type="ECO:0000313" key="9">
    <source>
        <dbReference type="Proteomes" id="UP000031516"/>
    </source>
</evidence>
<keyword evidence="9" id="KW-1185">Reference proteome</keyword>
<accession>A0A0A8L175</accession>
<reference evidence="8 9" key="1">
    <citation type="submission" date="2014-03" db="EMBL/GenBank/DDBJ databases">
        <title>The genome of Kluyveromyces dobzhanskii.</title>
        <authorList>
            <person name="Nystedt B."/>
            <person name="Astrom S."/>
        </authorList>
    </citation>
    <scope>NUCLEOTIDE SEQUENCE [LARGE SCALE GENOMIC DNA]</scope>
    <source>
        <strain evidence="8 9">CBS 2104</strain>
    </source>
</reference>
<dbReference type="EMBL" id="CCBQ010000004">
    <property type="protein sequence ID" value="CDO92011.1"/>
    <property type="molecule type" value="Genomic_DNA"/>
</dbReference>
<comment type="subcellular location">
    <subcellularLocation>
        <location evidence="1">Cytoplasm</location>
        <location evidence="1">P-body</location>
    </subcellularLocation>
</comment>
<evidence type="ECO:0000256" key="3">
    <source>
        <dbReference type="ARBA" id="ARBA00015797"/>
    </source>
</evidence>
<dbReference type="InterPro" id="IPR004443">
    <property type="entry name" value="YjeF_N_dom"/>
</dbReference>
<comment type="similarity">
    <text evidence="2">Belongs to the EDC3 family.</text>
</comment>
<dbReference type="SMART" id="SM01199">
    <property type="entry name" value="FDF"/>
    <property type="match status" value="1"/>
</dbReference>
<dbReference type="InterPro" id="IPR036652">
    <property type="entry name" value="YjeF_N_dom_sf"/>
</dbReference>
<evidence type="ECO:0000313" key="8">
    <source>
        <dbReference type="EMBL" id="CDO92011.1"/>
    </source>
</evidence>
<evidence type="ECO:0000256" key="4">
    <source>
        <dbReference type="ARBA" id="ARBA00022490"/>
    </source>
</evidence>
<dbReference type="Gene3D" id="3.40.50.10260">
    <property type="entry name" value="YjeF N-terminal domain"/>
    <property type="match status" value="1"/>
</dbReference>
<evidence type="ECO:0000259" key="6">
    <source>
        <dbReference type="PROSITE" id="PS51385"/>
    </source>
</evidence>
<sequence length="480" mass="53584">MLNFRGYHIEIELKDGKRITGTLKQVSPKSLTLADAVFQDGGVSPIFKIKSDKLYDLKVLKLPSNAINKSSNVVNGKQEKEKDRGKDRERDRSAEKADEIWDTEMSSDFDFQGNLQRFNKKDAFKDFHNVEIPRDETKIPHNEMVTAGNNTLANDTSANDTSANDSVGITESINITHLLRNDSIAASLANQRKTFTCGGKNKIKVPLATPIQLLEMEKIADEKFMFPLKTSLEHSGIHISRLLRNLLKPYASEDSSASANNVADSSIPTIVAFVSGGRSGARCVAALRCLLSIKDIRCIIVNPFINERESFDDDISTEQLTKIKQLSNVHFPDSLAKLKDILQNDPPSIIIDALQGFDDTVSDLDFSPDSNDNIAQYIRWINSHETVPACLEIISLDCPAHIDPSSGDVIESDFVHPTTIISTGWPLHCLPKLTQIIPDWKKTYVYDTGIPQQTYLLKPNLRKFHKLDIYPGFSGTQELK</sequence>